<keyword evidence="3" id="KW-0158">Chromosome</keyword>
<feature type="coiled-coil region" evidence="9">
    <location>
        <begin position="353"/>
        <end position="401"/>
    </location>
</feature>
<dbReference type="InterPro" id="IPR005549">
    <property type="entry name" value="Kinetochore_Nuf2_N"/>
</dbReference>
<keyword evidence="6 9" id="KW-0175">Coiled coil</keyword>
<reference evidence="11 12" key="1">
    <citation type="journal article" date="2024" name="BMC Genomics">
        <title>Genome assembly of redclaw crayfish (Cherax quadricarinatus) provides insights into its immune adaptation and hypoxia tolerance.</title>
        <authorList>
            <person name="Liu Z."/>
            <person name="Zheng J."/>
            <person name="Li H."/>
            <person name="Fang K."/>
            <person name="Wang S."/>
            <person name="He J."/>
            <person name="Zhou D."/>
            <person name="Weng S."/>
            <person name="Chi M."/>
            <person name="Gu Z."/>
            <person name="He J."/>
            <person name="Li F."/>
            <person name="Wang M."/>
        </authorList>
    </citation>
    <scope>NUCLEOTIDE SEQUENCE [LARGE SCALE GENOMIC DNA]</scope>
    <source>
        <strain evidence="11">ZL_2023a</strain>
    </source>
</reference>
<gene>
    <name evidence="11" type="ORF">OTU49_006640</name>
</gene>
<evidence type="ECO:0000256" key="7">
    <source>
        <dbReference type="ARBA" id="ARBA00023306"/>
    </source>
</evidence>
<dbReference type="Gene3D" id="1.10.418.60">
    <property type="entry name" value="Ncd80 complex, Nuf2 subunit"/>
    <property type="match status" value="1"/>
</dbReference>
<feature type="coiled-coil region" evidence="9">
    <location>
        <begin position="283"/>
        <end position="310"/>
    </location>
</feature>
<evidence type="ECO:0000256" key="5">
    <source>
        <dbReference type="ARBA" id="ARBA00022776"/>
    </source>
</evidence>
<dbReference type="GO" id="GO:0031262">
    <property type="term" value="C:Ndc80 complex"/>
    <property type="evidence" value="ECO:0007669"/>
    <property type="project" value="InterPro"/>
</dbReference>
<keyword evidence="7" id="KW-0131">Cell cycle</keyword>
<evidence type="ECO:0000256" key="4">
    <source>
        <dbReference type="ARBA" id="ARBA00022618"/>
    </source>
</evidence>
<name>A0AAW0X196_CHEQU</name>
<dbReference type="EMBL" id="JARKIK010000054">
    <property type="protein sequence ID" value="KAK8733444.1"/>
    <property type="molecule type" value="Genomic_DNA"/>
</dbReference>
<sequence length="443" mass="51723">MEYISDEHLASIFAQLVDPNISVSDIRQSKPDFVQKIYFHFIRDFGANLEQINQSSLDACKSIQQHPEMLQSSMRIMALAKVIRMFLSNIYDGDTFEFSDLVNPNPKKTKRFFRAIVEFYYKTGDYHEKIASIEEEIENKEVGHLEMLTKIQKAKEKLHRLKLASAENQICEEQELEQIMEMKPQLKKTQETKIGLKSKLESLKMESSTLMKHIKDVELKIFEVDEKIDKLGSRVVEASERQEIEEREAKLGSLRNEVKEKSECVVKLKTASQVYSTAQDLLNDQLLEVLQEVQEEDAKKKEQLTKLSRLHRLKASLLEEVEGKTMKAQQLMVQSASQDEKKAQIMRAFSLKKESLLEEIGQSKLLLEEINRNIMEDNVLYQEKEAIFLKKKHDIQQLEEKEVDVNNYIVINYRSVVDARENHHQRLRKKMCELQQTVGELKL</sequence>
<evidence type="ECO:0000256" key="2">
    <source>
        <dbReference type="ARBA" id="ARBA00005498"/>
    </source>
</evidence>
<dbReference type="InterPro" id="IPR038275">
    <property type="entry name" value="Nuf2_N_sf"/>
</dbReference>
<feature type="domain" description="Kinetochore protein Nuf2 N-terminal" evidence="10">
    <location>
        <begin position="6"/>
        <end position="123"/>
    </location>
</feature>
<comment type="caution">
    <text evidence="11">The sequence shown here is derived from an EMBL/GenBank/DDBJ whole genome shotgun (WGS) entry which is preliminary data.</text>
</comment>
<protein>
    <recommendedName>
        <fullName evidence="10">Kinetochore protein Nuf2 N-terminal domain-containing protein</fullName>
    </recommendedName>
</protein>
<keyword evidence="4" id="KW-0132">Cell division</keyword>
<keyword evidence="5" id="KW-0498">Mitosis</keyword>
<proteinExistence type="inferred from homology"/>
<keyword evidence="8" id="KW-0137">Centromere</keyword>
<evidence type="ECO:0000313" key="12">
    <source>
        <dbReference type="Proteomes" id="UP001445076"/>
    </source>
</evidence>
<evidence type="ECO:0000259" key="10">
    <source>
        <dbReference type="Pfam" id="PF03800"/>
    </source>
</evidence>
<comment type="subcellular location">
    <subcellularLocation>
        <location evidence="1">Chromosome</location>
        <location evidence="1">Centromere</location>
    </subcellularLocation>
</comment>
<dbReference type="AlphaFoldDB" id="A0AAW0X196"/>
<comment type="similarity">
    <text evidence="2">Belongs to the NUF2 family.</text>
</comment>
<accession>A0AAW0X196</accession>
<keyword evidence="12" id="KW-1185">Reference proteome</keyword>
<evidence type="ECO:0000256" key="9">
    <source>
        <dbReference type="SAM" id="Coils"/>
    </source>
</evidence>
<evidence type="ECO:0000256" key="6">
    <source>
        <dbReference type="ARBA" id="ARBA00023054"/>
    </source>
</evidence>
<evidence type="ECO:0000256" key="8">
    <source>
        <dbReference type="ARBA" id="ARBA00023328"/>
    </source>
</evidence>
<evidence type="ECO:0000256" key="1">
    <source>
        <dbReference type="ARBA" id="ARBA00004584"/>
    </source>
</evidence>
<dbReference type="Pfam" id="PF03800">
    <property type="entry name" value="Nuf2"/>
    <property type="match status" value="1"/>
</dbReference>
<organism evidence="11 12">
    <name type="scientific">Cherax quadricarinatus</name>
    <name type="common">Australian red claw crayfish</name>
    <dbReference type="NCBI Taxonomy" id="27406"/>
    <lineage>
        <taxon>Eukaryota</taxon>
        <taxon>Metazoa</taxon>
        <taxon>Ecdysozoa</taxon>
        <taxon>Arthropoda</taxon>
        <taxon>Crustacea</taxon>
        <taxon>Multicrustacea</taxon>
        <taxon>Malacostraca</taxon>
        <taxon>Eumalacostraca</taxon>
        <taxon>Eucarida</taxon>
        <taxon>Decapoda</taxon>
        <taxon>Pleocyemata</taxon>
        <taxon>Astacidea</taxon>
        <taxon>Parastacoidea</taxon>
        <taxon>Parastacidae</taxon>
        <taxon>Cherax</taxon>
    </lineage>
</organism>
<dbReference type="GO" id="GO:0051301">
    <property type="term" value="P:cell division"/>
    <property type="evidence" value="ECO:0007669"/>
    <property type="project" value="UniProtKB-KW"/>
</dbReference>
<evidence type="ECO:0000313" key="11">
    <source>
        <dbReference type="EMBL" id="KAK8733444.1"/>
    </source>
</evidence>
<evidence type="ECO:0000256" key="3">
    <source>
        <dbReference type="ARBA" id="ARBA00022454"/>
    </source>
</evidence>
<dbReference type="Proteomes" id="UP001445076">
    <property type="component" value="Unassembled WGS sequence"/>
</dbReference>